<sequence>MNTPEFIPVAHLSKQYRIEETFITELHEKGVLQLKIVEQTYCLHCDSMPVFEKIMRIHDELHINIEGIDVILNLLDKIDDLNRRLVKTQNRLRLYE</sequence>
<proteinExistence type="predicted"/>
<evidence type="ECO:0000313" key="1">
    <source>
        <dbReference type="EMBL" id="PHQ30848.1"/>
    </source>
</evidence>
<name>A0A2G1VVN7_9FLAO</name>
<dbReference type="EMBL" id="NQXA01000001">
    <property type="protein sequence ID" value="PHQ30848.1"/>
    <property type="molecule type" value="Genomic_DNA"/>
</dbReference>
<dbReference type="Proteomes" id="UP000229433">
    <property type="component" value="Unassembled WGS sequence"/>
</dbReference>
<dbReference type="RefSeq" id="WP_099644387.1">
    <property type="nucleotide sequence ID" value="NZ_KZ319287.1"/>
</dbReference>
<dbReference type="Gene3D" id="1.10.1660.10">
    <property type="match status" value="1"/>
</dbReference>
<comment type="caution">
    <text evidence="1">The sequence shown here is derived from an EMBL/GenBank/DDBJ whole genome shotgun (WGS) entry which is preliminary data.</text>
</comment>
<protein>
    <recommendedName>
        <fullName evidence="3">MerR family transcriptional regulator</fullName>
    </recommendedName>
</protein>
<reference evidence="1 2" key="1">
    <citation type="submission" date="2017-08" db="EMBL/GenBank/DDBJ databases">
        <title>The whole genome shortgun sequences of strain Leeuwenhoekiella nanhaiensis G18 from the South China Sea.</title>
        <authorList>
            <person name="Liu Q."/>
        </authorList>
    </citation>
    <scope>NUCLEOTIDE SEQUENCE [LARGE SCALE GENOMIC DNA]</scope>
    <source>
        <strain evidence="1 2">G18</strain>
    </source>
</reference>
<dbReference type="OrthoDB" id="1494789at2"/>
<keyword evidence="2" id="KW-1185">Reference proteome</keyword>
<dbReference type="AlphaFoldDB" id="A0A2G1VVN7"/>
<dbReference type="Pfam" id="PF13591">
    <property type="entry name" value="MerR_2"/>
    <property type="match status" value="1"/>
</dbReference>
<accession>A0A2G1VVN7</accession>
<gene>
    <name evidence="1" type="ORF">CJ305_01055</name>
</gene>
<organism evidence="1 2">
    <name type="scientific">Leeuwenhoekiella nanhaiensis</name>
    <dbReference type="NCBI Taxonomy" id="1655491"/>
    <lineage>
        <taxon>Bacteria</taxon>
        <taxon>Pseudomonadati</taxon>
        <taxon>Bacteroidota</taxon>
        <taxon>Flavobacteriia</taxon>
        <taxon>Flavobacteriales</taxon>
        <taxon>Flavobacteriaceae</taxon>
        <taxon>Leeuwenhoekiella</taxon>
    </lineage>
</organism>
<evidence type="ECO:0000313" key="2">
    <source>
        <dbReference type="Proteomes" id="UP000229433"/>
    </source>
</evidence>
<evidence type="ECO:0008006" key="3">
    <source>
        <dbReference type="Google" id="ProtNLM"/>
    </source>
</evidence>